<dbReference type="Gene3D" id="2.40.160.20">
    <property type="match status" value="1"/>
</dbReference>
<protein>
    <submittedName>
        <fullName evidence="2">Outer membrane protein W</fullName>
    </submittedName>
</protein>
<dbReference type="PANTHER" id="PTHR36920:SF1">
    <property type="entry name" value="OUTER MEMBRANE PROTEIN W"/>
    <property type="match status" value="1"/>
</dbReference>
<dbReference type="RefSeq" id="WP_005823896.1">
    <property type="nucleotide sequence ID" value="NZ_ACQL01000093.1"/>
</dbReference>
<dbReference type="Pfam" id="PF03922">
    <property type="entry name" value="OmpW"/>
    <property type="match status" value="1"/>
</dbReference>
<feature type="chain" id="PRO_5002955433" evidence="1">
    <location>
        <begin position="22"/>
        <end position="218"/>
    </location>
</feature>
<dbReference type="Proteomes" id="UP000005532">
    <property type="component" value="Unassembled WGS sequence"/>
</dbReference>
<dbReference type="GO" id="GO:0055085">
    <property type="term" value="P:transmembrane transport"/>
    <property type="evidence" value="ECO:0007669"/>
    <property type="project" value="TreeGrafter"/>
</dbReference>
<proteinExistence type="predicted"/>
<dbReference type="eggNOG" id="COG3047">
    <property type="taxonomic scope" value="Bacteria"/>
</dbReference>
<dbReference type="InterPro" id="IPR005618">
    <property type="entry name" value="OMPW"/>
</dbReference>
<dbReference type="GO" id="GO:0019867">
    <property type="term" value="C:outer membrane"/>
    <property type="evidence" value="ECO:0007669"/>
    <property type="project" value="InterPro"/>
</dbReference>
<evidence type="ECO:0000313" key="3">
    <source>
        <dbReference type="Proteomes" id="UP000005532"/>
    </source>
</evidence>
<sequence length="218" mass="23638">MKKTALAIILGGALVASSAMAHQAGSVIFRAGAVTVDANSSSSTKSFDKTRADIELNVKNNTQLGLTGTYMITDNIGVELLGATPFSHKINATLNGSANLGRVAIVKQLPPSLYAQYYFFDADSKVRPYVGAGLNYTRFYHAKSVHTDVTNLEVKKHSFGPVANLGVDVKLTDNLYFNAAAWYTHIKTTAKFRALEADHEVKIKLDPLVYFAGFGVRF</sequence>
<dbReference type="PANTHER" id="PTHR36920">
    <property type="match status" value="1"/>
</dbReference>
<comment type="caution">
    <text evidence="2">The sequence shown here is derived from an EMBL/GenBank/DDBJ whole genome shotgun (WGS) entry which is preliminary data.</text>
</comment>
<dbReference type="OrthoDB" id="9807574at2"/>
<gene>
    <name evidence="2" type="ORF">AM305_01514</name>
</gene>
<dbReference type="EMBL" id="ACQL01000093">
    <property type="protein sequence ID" value="EER47121.1"/>
    <property type="molecule type" value="Genomic_DNA"/>
</dbReference>
<dbReference type="AlphaFoldDB" id="C5S1T1"/>
<evidence type="ECO:0000313" key="2">
    <source>
        <dbReference type="EMBL" id="EER47121.1"/>
    </source>
</evidence>
<accession>C5S1T1</accession>
<dbReference type="InterPro" id="IPR011250">
    <property type="entry name" value="OMP/PagP_B-barrel"/>
</dbReference>
<evidence type="ECO:0000256" key="1">
    <source>
        <dbReference type="SAM" id="SignalP"/>
    </source>
</evidence>
<keyword evidence="1" id="KW-0732">Signal</keyword>
<reference evidence="2 3" key="1">
    <citation type="journal article" date="2010" name="Vet. Microbiol.">
        <title>Production of haemolysins by strains of the Actinobacillus minor/porcitonsillarum complex.</title>
        <authorList>
            <person name="Arya G."/>
            <person name="Niven D.F."/>
        </authorList>
    </citation>
    <scope>NUCLEOTIDE SEQUENCE [LARGE SCALE GENOMIC DNA]</scope>
    <source>
        <strain evidence="2 3">NM305</strain>
    </source>
</reference>
<dbReference type="SUPFAM" id="SSF56925">
    <property type="entry name" value="OMPA-like"/>
    <property type="match status" value="1"/>
</dbReference>
<organism evidence="2 3">
    <name type="scientific">Actinobacillus minor NM305</name>
    <dbReference type="NCBI Taxonomy" id="637911"/>
    <lineage>
        <taxon>Bacteria</taxon>
        <taxon>Pseudomonadati</taxon>
        <taxon>Pseudomonadota</taxon>
        <taxon>Gammaproteobacteria</taxon>
        <taxon>Pasteurellales</taxon>
        <taxon>Pasteurellaceae</taxon>
        <taxon>Actinobacillus</taxon>
    </lineage>
</organism>
<feature type="signal peptide" evidence="1">
    <location>
        <begin position="1"/>
        <end position="21"/>
    </location>
</feature>
<name>C5S1T1_9PAST</name>